<dbReference type="AlphaFoldDB" id="A0A429X2I1"/>
<comment type="caution">
    <text evidence="1">The sequence shown here is derived from an EMBL/GenBank/DDBJ whole genome shotgun (WGS) entry which is preliminary data.</text>
</comment>
<dbReference type="EMBL" id="QYTW02000030">
    <property type="protein sequence ID" value="RST57662.1"/>
    <property type="molecule type" value="Genomic_DNA"/>
</dbReference>
<accession>A0A429X2I1</accession>
<protein>
    <submittedName>
        <fullName evidence="1">Uncharacterized protein</fullName>
    </submittedName>
</protein>
<reference evidence="1 2" key="1">
    <citation type="submission" date="2018-12" db="EMBL/GenBank/DDBJ databases">
        <authorList>
            <person name="Sun L."/>
            <person name="Chen Z."/>
        </authorList>
    </citation>
    <scope>NUCLEOTIDE SEQUENCE [LARGE SCALE GENOMIC DNA]</scope>
    <source>
        <strain evidence="1 2">LMG 29736</strain>
    </source>
</reference>
<gene>
    <name evidence="1" type="ORF">D5F11_021620</name>
</gene>
<sequence>MKVKSIEEYLGKMGVKADDVFTKEQAVELVNANVIAIYKGRVNLREDKIFTGYDIADKLHTIESVFTEAFEKALDDEDV</sequence>
<evidence type="ECO:0000313" key="1">
    <source>
        <dbReference type="EMBL" id="RST57662.1"/>
    </source>
</evidence>
<evidence type="ECO:0000313" key="2">
    <source>
        <dbReference type="Proteomes" id="UP000287296"/>
    </source>
</evidence>
<organism evidence="1 2">
    <name type="scientific">Siminovitchia terrae</name>
    <name type="common">Bacillus terrae</name>
    <dbReference type="NCBI Taxonomy" id="1914933"/>
    <lineage>
        <taxon>Bacteria</taxon>
        <taxon>Bacillati</taxon>
        <taxon>Bacillota</taxon>
        <taxon>Bacilli</taxon>
        <taxon>Bacillales</taxon>
        <taxon>Bacillaceae</taxon>
        <taxon>Siminovitchia</taxon>
    </lineage>
</organism>
<name>A0A429X2I1_SIMTE</name>
<dbReference type="Proteomes" id="UP000287296">
    <property type="component" value="Unassembled WGS sequence"/>
</dbReference>
<proteinExistence type="predicted"/>
<dbReference type="RefSeq" id="WP_120118310.1">
    <property type="nucleotide sequence ID" value="NZ_QYTW02000030.1"/>
</dbReference>